<dbReference type="PANTHER" id="PTHR33908:SF3">
    <property type="entry name" value="UNDECAPRENYL PHOSPHATE-ALPHA-4-AMINO-4-DEOXY-L-ARABINOSE ARABINOSYL TRANSFERASE"/>
    <property type="match status" value="1"/>
</dbReference>
<feature type="transmembrane region" description="Helical" evidence="9">
    <location>
        <begin position="417"/>
        <end position="438"/>
    </location>
</feature>
<dbReference type="EMBL" id="JBIAHM010000012">
    <property type="protein sequence ID" value="MFE9603111.1"/>
    <property type="molecule type" value="Genomic_DNA"/>
</dbReference>
<feature type="compositionally biased region" description="Low complexity" evidence="8">
    <location>
        <begin position="686"/>
        <end position="700"/>
    </location>
</feature>
<dbReference type="PANTHER" id="PTHR33908">
    <property type="entry name" value="MANNOSYLTRANSFERASE YKCB-RELATED"/>
    <property type="match status" value="1"/>
</dbReference>
<organism evidence="12 13">
    <name type="scientific">Streptomyces hokutonensis</name>
    <dbReference type="NCBI Taxonomy" id="1306990"/>
    <lineage>
        <taxon>Bacteria</taxon>
        <taxon>Bacillati</taxon>
        <taxon>Actinomycetota</taxon>
        <taxon>Actinomycetes</taxon>
        <taxon>Kitasatosporales</taxon>
        <taxon>Streptomycetaceae</taxon>
        <taxon>Streptomyces</taxon>
    </lineage>
</organism>
<feature type="transmembrane region" description="Helical" evidence="9">
    <location>
        <begin position="120"/>
        <end position="140"/>
    </location>
</feature>
<feature type="transmembrane region" description="Helical" evidence="9">
    <location>
        <begin position="383"/>
        <end position="405"/>
    </location>
</feature>
<evidence type="ECO:0000313" key="13">
    <source>
        <dbReference type="Proteomes" id="UP001601303"/>
    </source>
</evidence>
<evidence type="ECO:0000259" key="10">
    <source>
        <dbReference type="Pfam" id="PF13231"/>
    </source>
</evidence>
<dbReference type="InterPro" id="IPR050297">
    <property type="entry name" value="LipidA_mod_glycosyltrf_83"/>
</dbReference>
<feature type="transmembrane region" description="Helical" evidence="9">
    <location>
        <begin position="245"/>
        <end position="263"/>
    </location>
</feature>
<comment type="subcellular location">
    <subcellularLocation>
        <location evidence="1">Cell membrane</location>
        <topology evidence="1">Multi-pass membrane protein</topology>
    </subcellularLocation>
</comment>
<feature type="transmembrane region" description="Helical" evidence="9">
    <location>
        <begin position="83"/>
        <end position="100"/>
    </location>
</feature>
<dbReference type="InterPro" id="IPR038731">
    <property type="entry name" value="RgtA/B/C-like"/>
</dbReference>
<dbReference type="Proteomes" id="UP001601303">
    <property type="component" value="Unassembled WGS sequence"/>
</dbReference>
<feature type="transmembrane region" description="Helical" evidence="9">
    <location>
        <begin position="147"/>
        <end position="170"/>
    </location>
</feature>
<keyword evidence="6 9" id="KW-1133">Transmembrane helix</keyword>
<gene>
    <name evidence="12" type="ORF">ACFYNQ_31685</name>
</gene>
<proteinExistence type="predicted"/>
<feature type="compositionally biased region" description="Gly residues" evidence="8">
    <location>
        <begin position="512"/>
        <end position="528"/>
    </location>
</feature>
<feature type="domain" description="Putative mannosyltransferase YkcA/B-like C-terminal" evidence="11">
    <location>
        <begin position="594"/>
        <end position="679"/>
    </location>
</feature>
<keyword evidence="5 9" id="KW-0812">Transmembrane</keyword>
<evidence type="ECO:0000256" key="8">
    <source>
        <dbReference type="SAM" id="MobiDB-lite"/>
    </source>
</evidence>
<protein>
    <submittedName>
        <fullName evidence="12">ArnT family glycosyltransferase</fullName>
        <ecNumber evidence="12">2.4.-.-</ecNumber>
    </submittedName>
</protein>
<accession>A0ABW6MAF6</accession>
<reference evidence="12 13" key="1">
    <citation type="submission" date="2024-10" db="EMBL/GenBank/DDBJ databases">
        <title>The Natural Products Discovery Center: Release of the First 8490 Sequenced Strains for Exploring Actinobacteria Biosynthetic Diversity.</title>
        <authorList>
            <person name="Kalkreuter E."/>
            <person name="Kautsar S.A."/>
            <person name="Yang D."/>
            <person name="Bader C.D."/>
            <person name="Teijaro C.N."/>
            <person name="Fluegel L."/>
            <person name="Davis C.M."/>
            <person name="Simpson J.R."/>
            <person name="Lauterbach L."/>
            <person name="Steele A.D."/>
            <person name="Gui C."/>
            <person name="Meng S."/>
            <person name="Li G."/>
            <person name="Viehrig K."/>
            <person name="Ye F."/>
            <person name="Su P."/>
            <person name="Kiefer A.F."/>
            <person name="Nichols A."/>
            <person name="Cepeda A.J."/>
            <person name="Yan W."/>
            <person name="Fan B."/>
            <person name="Jiang Y."/>
            <person name="Adhikari A."/>
            <person name="Zheng C.-J."/>
            <person name="Schuster L."/>
            <person name="Cowan T.M."/>
            <person name="Smanski M.J."/>
            <person name="Chevrette M.G."/>
            <person name="De Carvalho L.P.S."/>
            <person name="Shen B."/>
        </authorList>
    </citation>
    <scope>NUCLEOTIDE SEQUENCE [LARGE SCALE GENOMIC DNA]</scope>
    <source>
        <strain evidence="12 13">NPDC006488</strain>
    </source>
</reference>
<evidence type="ECO:0000313" key="12">
    <source>
        <dbReference type="EMBL" id="MFE9603111.1"/>
    </source>
</evidence>
<dbReference type="RefSeq" id="WP_388111483.1">
    <property type="nucleotide sequence ID" value="NZ_JBIAHM010000012.1"/>
</dbReference>
<evidence type="ECO:0000256" key="9">
    <source>
        <dbReference type="SAM" id="Phobius"/>
    </source>
</evidence>
<feature type="region of interest" description="Disordered" evidence="8">
    <location>
        <begin position="497"/>
        <end position="588"/>
    </location>
</feature>
<dbReference type="GO" id="GO:0016757">
    <property type="term" value="F:glycosyltransferase activity"/>
    <property type="evidence" value="ECO:0007669"/>
    <property type="project" value="UniProtKB-KW"/>
</dbReference>
<keyword evidence="2" id="KW-1003">Cell membrane</keyword>
<evidence type="ECO:0000256" key="7">
    <source>
        <dbReference type="ARBA" id="ARBA00023136"/>
    </source>
</evidence>
<keyword evidence="13" id="KW-1185">Reference proteome</keyword>
<dbReference type="Pfam" id="PF13231">
    <property type="entry name" value="PMT_2"/>
    <property type="match status" value="1"/>
</dbReference>
<evidence type="ECO:0000259" key="11">
    <source>
        <dbReference type="Pfam" id="PF24878"/>
    </source>
</evidence>
<sequence length="711" mass="73293">MTTLAPPPGQESTRRSHRAGPPADGGLNFRARRLFTGPEDDPRWARPALWGILLLATALYAWNLTSITGNTFYDAAVYSGTKSWKAFFFGALDSGSFITVDKPPFALWVMGLSARVFGYGTWQLMLPMVAAGTGSVALLYRSVKRDFGAVAGTISALVLTLTPITVAITRDTNPDPILVLLMMLGAVALLKAVRNGKLMPLVWSAVAIGFAFNTKMMQAYVVLPAFFLVYLWATNVSLGKRIRNLAVATVALIVSSAWWMVIVDLIPASSRPYIGGSTDNTVWDLVIGYNGFGRIFGASSSVGSQGNGASFGGSSGLYRMFNEIMGGQISWLIPFAAIALIGGLVLRGRAPRTDPKRAALMLWGGWFVLHFLTFSLAEGTFHPYYVTAMAPGIAALAGAGGVLLYRAFREGAAAKWAWVLPVAIAASTVWAVVLLQRVTGSGTVYTVAEIVVAVAGIASVLGLLVGRFTRRHRLMGFAALAAIVALLAGPAAYSVSAATSSTNGTNPTAGPSTGGGMGGGGGGMGGAPSGTKSGTKPSGSAPSGTRPSGSGSAPSGTGSSSSSTGESTSESTSESGAQQAGGGMGGGTQVSSEMIAYLKKHQDGATWLLAVSTDQTASSIILESGQPVISMGGWSGSDNAMTLAKLKSLVKSGKLHYIIVSSDGGQGTNSEIATWVKAHGTAVKSSAYSTSSSTSTSTSSGLYRLDASDVS</sequence>
<evidence type="ECO:0000256" key="3">
    <source>
        <dbReference type="ARBA" id="ARBA00022676"/>
    </source>
</evidence>
<feature type="transmembrane region" description="Helical" evidence="9">
    <location>
        <begin position="329"/>
        <end position="346"/>
    </location>
</feature>
<evidence type="ECO:0000256" key="2">
    <source>
        <dbReference type="ARBA" id="ARBA00022475"/>
    </source>
</evidence>
<feature type="transmembrane region" description="Helical" evidence="9">
    <location>
        <begin position="220"/>
        <end position="238"/>
    </location>
</feature>
<keyword evidence="7 9" id="KW-0472">Membrane</keyword>
<comment type="caution">
    <text evidence="12">The sequence shown here is derived from an EMBL/GenBank/DDBJ whole genome shotgun (WGS) entry which is preliminary data.</text>
</comment>
<feature type="compositionally biased region" description="Gly residues" evidence="8">
    <location>
        <begin position="579"/>
        <end position="588"/>
    </location>
</feature>
<evidence type="ECO:0000256" key="4">
    <source>
        <dbReference type="ARBA" id="ARBA00022679"/>
    </source>
</evidence>
<feature type="domain" description="Glycosyltransferase RgtA/B/C/D-like" evidence="10">
    <location>
        <begin position="101"/>
        <end position="259"/>
    </location>
</feature>
<dbReference type="EC" id="2.4.-.-" evidence="12"/>
<evidence type="ECO:0000256" key="6">
    <source>
        <dbReference type="ARBA" id="ARBA00022989"/>
    </source>
</evidence>
<feature type="transmembrane region" description="Helical" evidence="9">
    <location>
        <begin position="44"/>
        <end position="62"/>
    </location>
</feature>
<feature type="transmembrane region" description="Helical" evidence="9">
    <location>
        <begin position="474"/>
        <end position="493"/>
    </location>
</feature>
<feature type="compositionally biased region" description="Low complexity" evidence="8">
    <location>
        <begin position="529"/>
        <end position="578"/>
    </location>
</feature>
<keyword evidence="4 12" id="KW-0808">Transferase</keyword>
<feature type="transmembrane region" description="Helical" evidence="9">
    <location>
        <begin position="444"/>
        <end position="465"/>
    </location>
</feature>
<evidence type="ECO:0000256" key="1">
    <source>
        <dbReference type="ARBA" id="ARBA00004651"/>
    </source>
</evidence>
<keyword evidence="3 12" id="KW-0328">Glycosyltransferase</keyword>
<feature type="region of interest" description="Disordered" evidence="8">
    <location>
        <begin position="686"/>
        <end position="711"/>
    </location>
</feature>
<dbReference type="InterPro" id="IPR056785">
    <property type="entry name" value="YkcA/B-like_C"/>
</dbReference>
<name>A0ABW6MAF6_9ACTN</name>
<dbReference type="Pfam" id="PF24878">
    <property type="entry name" value="YkcB_C"/>
    <property type="match status" value="1"/>
</dbReference>
<feature type="region of interest" description="Disordered" evidence="8">
    <location>
        <begin position="1"/>
        <end position="27"/>
    </location>
</feature>
<feature type="transmembrane region" description="Helical" evidence="9">
    <location>
        <begin position="358"/>
        <end position="377"/>
    </location>
</feature>
<evidence type="ECO:0000256" key="5">
    <source>
        <dbReference type="ARBA" id="ARBA00022692"/>
    </source>
</evidence>